<feature type="binding site" evidence="7">
    <location>
        <position position="76"/>
    </location>
    <ligand>
        <name>ATP</name>
        <dbReference type="ChEBI" id="CHEBI:30616"/>
    </ligand>
</feature>
<dbReference type="FunFam" id="3.30.565.10:FF:000062">
    <property type="entry name" value="Type 2 DNA topoisomerase 6 subunit B"/>
    <property type="match status" value="1"/>
</dbReference>
<dbReference type="InterPro" id="IPR036890">
    <property type="entry name" value="HATPase_C_sf"/>
</dbReference>
<dbReference type="Pfam" id="PF09239">
    <property type="entry name" value="Topo-VIb_trans"/>
    <property type="match status" value="1"/>
</dbReference>
<dbReference type="AlphaFoldDB" id="A0A2U9IG44"/>
<evidence type="ECO:0000256" key="3">
    <source>
        <dbReference type="ARBA" id="ARBA00023029"/>
    </source>
</evidence>
<feature type="binding site" evidence="7">
    <location>
        <begin position="97"/>
        <end position="98"/>
    </location>
    <ligand>
        <name>ATP</name>
        <dbReference type="ChEBI" id="CHEBI:30616"/>
    </ligand>
</feature>
<dbReference type="InterPro" id="IPR010979">
    <property type="entry name" value="Ribosomal_uS13-like_H2TH"/>
</dbReference>
<dbReference type="GO" id="GO:0003677">
    <property type="term" value="F:DNA binding"/>
    <property type="evidence" value="ECO:0007669"/>
    <property type="project" value="UniProtKB-UniRule"/>
</dbReference>
<feature type="domain" description="Histidine kinase/HSP90-like ATPase" evidence="8">
    <location>
        <begin position="27"/>
        <end position="150"/>
    </location>
</feature>
<dbReference type="NCBIfam" id="TIGR01052">
    <property type="entry name" value="top6b"/>
    <property type="match status" value="1"/>
</dbReference>
<dbReference type="Pfam" id="PF02518">
    <property type="entry name" value="HATPase_c"/>
    <property type="match status" value="1"/>
</dbReference>
<protein>
    <recommendedName>
        <fullName evidence="7">Type 2 DNA topoisomerase 6 subunit B</fullName>
        <ecNumber evidence="7">5.6.2.2</ecNumber>
    </recommendedName>
    <alternativeName>
        <fullName evidence="7">Type II DNA topoisomerase VI subunit B</fullName>
        <shortName evidence="7">TopoVI-B</shortName>
    </alternativeName>
</protein>
<dbReference type="PANTHER" id="PTHR48444:SF1">
    <property type="entry name" value="DNA TOPOISOMERASE 6 SUBUNIT B"/>
    <property type="match status" value="1"/>
</dbReference>
<evidence type="ECO:0000259" key="8">
    <source>
        <dbReference type="SMART" id="SM00387"/>
    </source>
</evidence>
<dbReference type="InterPro" id="IPR003594">
    <property type="entry name" value="HATPase_dom"/>
</dbReference>
<evidence type="ECO:0000256" key="4">
    <source>
        <dbReference type="ARBA" id="ARBA00023125"/>
    </source>
</evidence>
<keyword evidence="3 7" id="KW-0799">Topoisomerase</keyword>
<accession>A0A2U9IG44</accession>
<dbReference type="Gene3D" id="3.30.230.10">
    <property type="match status" value="1"/>
</dbReference>
<feature type="binding site" evidence="7">
    <location>
        <position position="42"/>
    </location>
    <ligand>
        <name>ATP</name>
        <dbReference type="ChEBI" id="CHEBI:30616"/>
    </ligand>
</feature>
<sequence length="529" mass="60626">MSLKEKFTSISPAEFFKRNPELAGFSNPARAMYQSVRELVENALDATDVHEILPSIKVIIDIDNQEKQIYKITVEDNGIGIPPHVVPDAFGRVLYSSKYVLRQTRGMYGLGVKAAVLYSQMYQEKPIEIVTSPVGSKRIYVFKLKIDVTKNEPIIYERSSISNEKNFHGTSATLYLLGDWQRSKSRIYDYIKRTYIVAPYAEFYFKDPEGNVVFYPRLTNKIPKPPEEVKPHPYGVDIELLKNMISRMKPTYVIKDFLVNQFQSVGEITAQKVLEMAKIDPNKKISSLTDDELSRLTEAMKKFEDFRPPSADALSVIGSDLIELSLKKIFNPEFVGALTRKPKAYQGHPFIVEVGIAYGGQIQPSSEPLVLRYANKIPLIYDEKSDVIWKVVEEVDWKRYGVEGDQIPLVVMVHLCSTKVPYKSAGKESIAEVEEIEKEIKYGIMEVARNLRLFISQKKKEEETKKRMLTYLKYIPEVARSLSVFLADGKKADADKHSQELKTKLFEIVAKKLDLKDLEEYKLYKVEEL</sequence>
<dbReference type="GO" id="GO:0005524">
    <property type="term" value="F:ATP binding"/>
    <property type="evidence" value="ECO:0007669"/>
    <property type="project" value="UniProtKB-UniRule"/>
</dbReference>
<dbReference type="Proteomes" id="UP000248044">
    <property type="component" value="Chromosome"/>
</dbReference>
<comment type="similarity">
    <text evidence="7">Belongs to the TOP6B family.</text>
</comment>
<dbReference type="GeneID" id="36832672"/>
<dbReference type="PANTHER" id="PTHR48444">
    <property type="entry name" value="DNA TOPOISOMERASE 6 SUBUNIT B"/>
    <property type="match status" value="1"/>
</dbReference>
<dbReference type="InterPro" id="IPR015320">
    <property type="entry name" value="TopoVI_B_transducer"/>
</dbReference>
<dbReference type="GO" id="GO:0003918">
    <property type="term" value="F:DNA topoisomerase type II (double strand cut, ATP-hydrolyzing) activity"/>
    <property type="evidence" value="ECO:0007669"/>
    <property type="project" value="UniProtKB-UniRule"/>
</dbReference>
<proteinExistence type="inferred from homology"/>
<dbReference type="Gene3D" id="1.10.8.50">
    <property type="match status" value="1"/>
</dbReference>
<comment type="subunit">
    <text evidence="6 7">Homodimer. Heterotetramer of two Top6A and two Top6B chains.</text>
</comment>
<feature type="binding site" evidence="7">
    <location>
        <position position="427"/>
    </location>
    <ligand>
        <name>ATP</name>
        <dbReference type="ChEBI" id="CHEBI:30616"/>
    </ligand>
</feature>
<evidence type="ECO:0000313" key="10">
    <source>
        <dbReference type="Proteomes" id="UP000248044"/>
    </source>
</evidence>
<evidence type="ECO:0000256" key="5">
    <source>
        <dbReference type="ARBA" id="ARBA00023235"/>
    </source>
</evidence>
<dbReference type="GO" id="GO:0006265">
    <property type="term" value="P:DNA topological change"/>
    <property type="evidence" value="ECO:0007669"/>
    <property type="project" value="UniProtKB-UniRule"/>
</dbReference>
<dbReference type="InterPro" id="IPR014721">
    <property type="entry name" value="Ribsml_uS5_D2-typ_fold_subgr"/>
</dbReference>
<keyword evidence="1 7" id="KW-0547">Nucleotide-binding</keyword>
<dbReference type="FunFam" id="3.30.230.10:FF:000091">
    <property type="entry name" value="Type 2 DNA topoisomerase 6 subunit B"/>
    <property type="match status" value="1"/>
</dbReference>
<dbReference type="OrthoDB" id="65493at2157"/>
<keyword evidence="5 7" id="KW-0413">Isomerase</keyword>
<dbReference type="PIRSF" id="PIRSF006553">
    <property type="entry name" value="TopoVI_B"/>
    <property type="match status" value="1"/>
</dbReference>
<comment type="catalytic activity">
    <reaction evidence="7">
        <text>ATP-dependent breakage, passage and rejoining of double-stranded DNA.</text>
        <dbReference type="EC" id="5.6.2.2"/>
    </reaction>
</comment>
<evidence type="ECO:0000256" key="6">
    <source>
        <dbReference type="ARBA" id="ARBA00063696"/>
    </source>
</evidence>
<feature type="binding site" evidence="7">
    <location>
        <begin position="106"/>
        <end position="113"/>
    </location>
    <ligand>
        <name>ATP</name>
        <dbReference type="ChEBI" id="CHEBI:30616"/>
    </ligand>
</feature>
<keyword evidence="10" id="KW-1185">Reference proteome</keyword>
<evidence type="ECO:0000256" key="7">
    <source>
        <dbReference type="HAMAP-Rule" id="MF_00322"/>
    </source>
</evidence>
<dbReference type="KEGG" id="abri:DFR85_10910"/>
<organism evidence="9 10">
    <name type="scientific">Acidianus brierleyi</name>
    <dbReference type="NCBI Taxonomy" id="41673"/>
    <lineage>
        <taxon>Archaea</taxon>
        <taxon>Thermoproteota</taxon>
        <taxon>Thermoprotei</taxon>
        <taxon>Sulfolobales</taxon>
        <taxon>Sulfolobaceae</taxon>
        <taxon>Acidianus</taxon>
    </lineage>
</organism>
<evidence type="ECO:0000256" key="1">
    <source>
        <dbReference type="ARBA" id="ARBA00022741"/>
    </source>
</evidence>
<dbReference type="RefSeq" id="WP_110270913.1">
    <property type="nucleotide sequence ID" value="NZ_CP029289.2"/>
</dbReference>
<dbReference type="SUPFAM" id="SSF46946">
    <property type="entry name" value="S13-like H2TH domain"/>
    <property type="match status" value="1"/>
</dbReference>
<dbReference type="EMBL" id="CP029289">
    <property type="protein sequence ID" value="AWR95032.1"/>
    <property type="molecule type" value="Genomic_DNA"/>
</dbReference>
<gene>
    <name evidence="7" type="primary">top6B</name>
    <name evidence="9" type="ORF">DFR85_10910</name>
</gene>
<dbReference type="GO" id="GO:0006260">
    <property type="term" value="P:DNA replication"/>
    <property type="evidence" value="ECO:0007669"/>
    <property type="project" value="UniProtKB-UniRule"/>
</dbReference>
<reference evidence="9 10" key="1">
    <citation type="submission" date="2018-05" db="EMBL/GenBank/DDBJ databases">
        <title>Complete Genome Sequences of Extremely Thermoacidophilic, Metal-Mobilizing Type-Strain Members of the Archaeal Family Sulfolobaceae: Acidianus brierleyi DSM-1651T, Acidianus sulfidivorans DSM-18786T, Metallosphaera hakonensis DSM-7519T, and Metallosphaera prunae DSM-10039T.</title>
        <authorList>
            <person name="Counts J.A."/>
            <person name="Kelly R.M."/>
        </authorList>
    </citation>
    <scope>NUCLEOTIDE SEQUENCE [LARGE SCALE GENOMIC DNA]</scope>
    <source>
        <strain evidence="9 10">DSM 1651</strain>
    </source>
</reference>
<dbReference type="NCBIfam" id="NF003218">
    <property type="entry name" value="PRK04184.1"/>
    <property type="match status" value="1"/>
</dbReference>
<dbReference type="HAMAP" id="MF_00322">
    <property type="entry name" value="Top6B"/>
    <property type="match status" value="1"/>
</dbReference>
<dbReference type="InterPro" id="IPR005734">
    <property type="entry name" value="TopoVI_B"/>
</dbReference>
<dbReference type="SUPFAM" id="SSF55874">
    <property type="entry name" value="ATPase domain of HSP90 chaperone/DNA topoisomerase II/histidine kinase"/>
    <property type="match status" value="1"/>
</dbReference>
<dbReference type="Gene3D" id="3.30.565.10">
    <property type="entry name" value="Histidine kinase-like ATPase, C-terminal domain"/>
    <property type="match status" value="1"/>
</dbReference>
<evidence type="ECO:0000256" key="2">
    <source>
        <dbReference type="ARBA" id="ARBA00022840"/>
    </source>
</evidence>
<dbReference type="InterPro" id="IPR020568">
    <property type="entry name" value="Ribosomal_Su5_D2-typ_SF"/>
</dbReference>
<keyword evidence="4 7" id="KW-0238">DNA-binding</keyword>
<dbReference type="CDD" id="cd00823">
    <property type="entry name" value="TopoIIB_Trans"/>
    <property type="match status" value="1"/>
</dbReference>
<dbReference type="SMART" id="SM00387">
    <property type="entry name" value="HATPase_c"/>
    <property type="match status" value="1"/>
</dbReference>
<evidence type="ECO:0000313" key="9">
    <source>
        <dbReference type="EMBL" id="AWR95032.1"/>
    </source>
</evidence>
<dbReference type="EC" id="5.6.2.2" evidence="7"/>
<keyword evidence="2 7" id="KW-0067">ATP-binding</keyword>
<comment type="function">
    <text evidence="7">Relaxes both positive and negative superturns and exhibits a strong decatenase activity.</text>
</comment>
<dbReference type="SUPFAM" id="SSF54211">
    <property type="entry name" value="Ribosomal protein S5 domain 2-like"/>
    <property type="match status" value="1"/>
</dbReference>
<name>A0A2U9IG44_9CREN</name>